<keyword evidence="3 6" id="KW-1133">Transmembrane helix</keyword>
<dbReference type="GO" id="GO:0004930">
    <property type="term" value="F:G protein-coupled receptor activity"/>
    <property type="evidence" value="ECO:0007669"/>
    <property type="project" value="InterPro"/>
</dbReference>
<feature type="chain" id="PRO_5039936660" description="G-protein coupled receptors family 2 profile 2 domain-containing protein" evidence="7">
    <location>
        <begin position="21"/>
        <end position="598"/>
    </location>
</feature>
<feature type="transmembrane region" description="Helical" evidence="6">
    <location>
        <begin position="280"/>
        <end position="305"/>
    </location>
</feature>
<comment type="caution">
    <text evidence="9">The sequence shown here is derived from an EMBL/GenBank/DDBJ whole genome shotgun (WGS) entry which is preliminary data.</text>
</comment>
<dbReference type="Gene3D" id="1.20.1070.10">
    <property type="entry name" value="Rhodopsin 7-helix transmembrane proteins"/>
    <property type="match status" value="1"/>
</dbReference>
<dbReference type="GO" id="GO:0016020">
    <property type="term" value="C:membrane"/>
    <property type="evidence" value="ECO:0007669"/>
    <property type="project" value="UniProtKB-SubCell"/>
</dbReference>
<evidence type="ECO:0000256" key="2">
    <source>
        <dbReference type="ARBA" id="ARBA00022692"/>
    </source>
</evidence>
<feature type="transmembrane region" description="Helical" evidence="6">
    <location>
        <begin position="349"/>
        <end position="372"/>
    </location>
</feature>
<evidence type="ECO:0000256" key="4">
    <source>
        <dbReference type="ARBA" id="ARBA00023136"/>
    </source>
</evidence>
<evidence type="ECO:0000259" key="8">
    <source>
        <dbReference type="PROSITE" id="PS50261"/>
    </source>
</evidence>
<keyword evidence="7" id="KW-0732">Signal</keyword>
<feature type="transmembrane region" description="Helical" evidence="6">
    <location>
        <begin position="393"/>
        <end position="412"/>
    </location>
</feature>
<evidence type="ECO:0000313" key="10">
    <source>
        <dbReference type="Proteomes" id="UP001107558"/>
    </source>
</evidence>
<gene>
    <name evidence="9" type="ORF">PVAND_014183</name>
</gene>
<evidence type="ECO:0000256" key="7">
    <source>
        <dbReference type="SAM" id="SignalP"/>
    </source>
</evidence>
<feature type="domain" description="G-protein coupled receptors family 2 profile 2" evidence="8">
    <location>
        <begin position="279"/>
        <end position="543"/>
    </location>
</feature>
<evidence type="ECO:0000256" key="3">
    <source>
        <dbReference type="ARBA" id="ARBA00022989"/>
    </source>
</evidence>
<organism evidence="9 10">
    <name type="scientific">Polypedilum vanderplanki</name>
    <name type="common">Sleeping chironomid midge</name>
    <dbReference type="NCBI Taxonomy" id="319348"/>
    <lineage>
        <taxon>Eukaryota</taxon>
        <taxon>Metazoa</taxon>
        <taxon>Ecdysozoa</taxon>
        <taxon>Arthropoda</taxon>
        <taxon>Hexapoda</taxon>
        <taxon>Insecta</taxon>
        <taxon>Pterygota</taxon>
        <taxon>Neoptera</taxon>
        <taxon>Endopterygota</taxon>
        <taxon>Diptera</taxon>
        <taxon>Nematocera</taxon>
        <taxon>Chironomoidea</taxon>
        <taxon>Chironomidae</taxon>
        <taxon>Chironominae</taxon>
        <taxon>Polypedilum</taxon>
        <taxon>Polypedilum</taxon>
    </lineage>
</organism>
<dbReference type="Pfam" id="PF00002">
    <property type="entry name" value="7tm_2"/>
    <property type="match status" value="1"/>
</dbReference>
<evidence type="ECO:0000256" key="5">
    <source>
        <dbReference type="SAM" id="MobiDB-lite"/>
    </source>
</evidence>
<dbReference type="SUPFAM" id="SSF81321">
    <property type="entry name" value="Family A G protein-coupled receptor-like"/>
    <property type="match status" value="1"/>
</dbReference>
<dbReference type="AlphaFoldDB" id="A0A9J6CTI6"/>
<keyword evidence="2 6" id="KW-0812">Transmembrane</keyword>
<feature type="transmembrane region" description="Helical" evidence="6">
    <location>
        <begin position="519"/>
        <end position="541"/>
    </location>
</feature>
<feature type="signal peptide" evidence="7">
    <location>
        <begin position="1"/>
        <end position="20"/>
    </location>
</feature>
<comment type="subcellular location">
    <subcellularLocation>
        <location evidence="1">Membrane</location>
        <topology evidence="1">Multi-pass membrane protein</topology>
    </subcellularLocation>
</comment>
<keyword evidence="4 6" id="KW-0472">Membrane</keyword>
<dbReference type="PANTHER" id="PTHR46953">
    <property type="entry name" value="G-PROTEIN COUPLED RECEPTOR MTH-LIKE 1-RELATED"/>
    <property type="match status" value="1"/>
</dbReference>
<dbReference type="InterPro" id="IPR017981">
    <property type="entry name" value="GPCR_2-like_7TM"/>
</dbReference>
<name>A0A9J6CTI6_POLVA</name>
<accession>A0A9J6CTI6</accession>
<feature type="transmembrane region" description="Helical" evidence="6">
    <location>
        <begin position="441"/>
        <end position="464"/>
    </location>
</feature>
<feature type="region of interest" description="Disordered" evidence="5">
    <location>
        <begin position="560"/>
        <end position="598"/>
    </location>
</feature>
<protein>
    <recommendedName>
        <fullName evidence="8">G-protein coupled receptors family 2 profile 2 domain-containing protein</fullName>
    </recommendedName>
</protein>
<evidence type="ECO:0000256" key="1">
    <source>
        <dbReference type="ARBA" id="ARBA00004141"/>
    </source>
</evidence>
<feature type="transmembrane region" description="Helical" evidence="6">
    <location>
        <begin position="317"/>
        <end position="337"/>
    </location>
</feature>
<dbReference type="CDD" id="cd15039">
    <property type="entry name" value="7tmB3_Methuselah-like"/>
    <property type="match status" value="1"/>
</dbReference>
<dbReference type="OrthoDB" id="8191206at2759"/>
<dbReference type="PROSITE" id="PS50261">
    <property type="entry name" value="G_PROTEIN_RECEP_F2_4"/>
    <property type="match status" value="1"/>
</dbReference>
<sequence length="598" mass="68012">MTSKLLSFSLLLLFLSESYSETTRQTAASPPNNKKVIISKCCRIGDSLDENGKCIIGAKSKWVPKIFLPKKKAFYEKEGTLLPIMTVKEEVRPDCKYPEFFKSSEVILIGNGSLYLQNKHLTLNNSESFCIDQDYSLVCRFDKDSVPDNMTIIKLTKCCLPNEIYESNKCSSLNKSDQLNNYKIINTEDIKVDYDYKFPECIVSNEFAITGPFSDQNFDFTSGSVTTDSGKIFEHGQYCLDHVIAEDKHYEGIKIFTCSDHYQTAPPPPSRDHHQDDTHFAIYSIGLLISVLFLIATLAVGFLLLSNHHMLHWRCQTNYVICLLIGDLLLAITQIFGTNLPGPACTITAHLMHFFFLATFFWLNTMCFNIWWTFRDFRPTSMEKGQESIRLRIYEVYAWGMPIIITVVAAILDNLPESPTDRFLRPRFGEKSCWFYGDMEIFAYFFGPIGILLCVNILLFLSTARQLTCGLWKRDDVKSTSERSRRRTQLGKICLKLVIVMGVTWIIDVISWAVGGPDYIWYVTDVINAMQGVLIFIVVGCQPQVWSALKRFWSSRSGDHRMTGTTNGPQHSISSHGMPSLDASVTNQTTNSKVETMC</sequence>
<dbReference type="InterPro" id="IPR000832">
    <property type="entry name" value="GPCR_2_secretin-like"/>
</dbReference>
<dbReference type="PANTHER" id="PTHR46953:SF1">
    <property type="entry name" value="G-PROTEIN COUPLED RECEPTOR MTH-LIKE 1-RELATED"/>
    <property type="match status" value="1"/>
</dbReference>
<evidence type="ECO:0000256" key="6">
    <source>
        <dbReference type="SAM" id="Phobius"/>
    </source>
</evidence>
<evidence type="ECO:0000313" key="9">
    <source>
        <dbReference type="EMBL" id="KAG5684979.1"/>
    </source>
</evidence>
<dbReference type="PRINTS" id="PR00249">
    <property type="entry name" value="GPCRSECRETIN"/>
</dbReference>
<dbReference type="Proteomes" id="UP001107558">
    <property type="component" value="Chromosome 1"/>
</dbReference>
<feature type="transmembrane region" description="Helical" evidence="6">
    <location>
        <begin position="493"/>
        <end position="513"/>
    </location>
</feature>
<proteinExistence type="predicted"/>
<keyword evidence="10" id="KW-1185">Reference proteome</keyword>
<dbReference type="EMBL" id="JADBJN010000001">
    <property type="protein sequence ID" value="KAG5684979.1"/>
    <property type="molecule type" value="Genomic_DNA"/>
</dbReference>
<dbReference type="InterPro" id="IPR052808">
    <property type="entry name" value="GPCR_Mth-like"/>
</dbReference>
<dbReference type="GO" id="GO:0007166">
    <property type="term" value="P:cell surface receptor signaling pathway"/>
    <property type="evidence" value="ECO:0007669"/>
    <property type="project" value="InterPro"/>
</dbReference>
<reference evidence="9" key="1">
    <citation type="submission" date="2021-03" db="EMBL/GenBank/DDBJ databases">
        <title>Chromosome level genome of the anhydrobiotic midge Polypedilum vanderplanki.</title>
        <authorList>
            <person name="Yoshida Y."/>
            <person name="Kikawada T."/>
            <person name="Gusev O."/>
        </authorList>
    </citation>
    <scope>NUCLEOTIDE SEQUENCE</scope>
    <source>
        <strain evidence="9">NIAS01</strain>
        <tissue evidence="9">Whole body or cell culture</tissue>
    </source>
</reference>
<feature type="compositionally biased region" description="Polar residues" evidence="5">
    <location>
        <begin position="563"/>
        <end position="598"/>
    </location>
</feature>